<dbReference type="Gene3D" id="1.10.287.70">
    <property type="match status" value="1"/>
</dbReference>
<evidence type="ECO:0000256" key="7">
    <source>
        <dbReference type="ARBA" id="ARBA00023136"/>
    </source>
</evidence>
<dbReference type="Pfam" id="PF13499">
    <property type="entry name" value="EF-hand_7"/>
    <property type="match status" value="1"/>
</dbReference>
<dbReference type="GO" id="GO:0005886">
    <property type="term" value="C:plasma membrane"/>
    <property type="evidence" value="ECO:0007669"/>
    <property type="project" value="TreeGrafter"/>
</dbReference>
<dbReference type="InterPro" id="IPR011992">
    <property type="entry name" value="EF-hand-dom_pair"/>
</dbReference>
<dbReference type="OrthoDB" id="297496at2759"/>
<evidence type="ECO:0000259" key="10">
    <source>
        <dbReference type="PROSITE" id="PS50222"/>
    </source>
</evidence>
<evidence type="ECO:0000256" key="9">
    <source>
        <dbReference type="SAM" id="Phobius"/>
    </source>
</evidence>
<feature type="domain" description="EF-hand" evidence="10">
    <location>
        <begin position="418"/>
        <end position="453"/>
    </location>
</feature>
<dbReference type="AlphaFoldDB" id="A0A7S4EDI0"/>
<evidence type="ECO:0000313" key="11">
    <source>
        <dbReference type="EMBL" id="CAE0705746.1"/>
    </source>
</evidence>
<keyword evidence="13" id="KW-1185">Reference proteome</keyword>
<dbReference type="InterPro" id="IPR002048">
    <property type="entry name" value="EF_hand_dom"/>
</dbReference>
<dbReference type="PROSITE" id="PS50222">
    <property type="entry name" value="EF_HAND_2"/>
    <property type="match status" value="2"/>
</dbReference>
<gene>
    <name evidence="11" type="ORF">PCAL00307_LOCUS21196</name>
    <name evidence="12" type="ORF">PECAL_5P26460</name>
</gene>
<dbReference type="GO" id="GO:0030322">
    <property type="term" value="P:stabilization of membrane potential"/>
    <property type="evidence" value="ECO:0007669"/>
    <property type="project" value="TreeGrafter"/>
</dbReference>
<keyword evidence="5 9" id="KW-1133">Transmembrane helix</keyword>
<dbReference type="EMBL" id="HBIW01024583">
    <property type="protein sequence ID" value="CAE0705746.1"/>
    <property type="molecule type" value="Transcribed_RNA"/>
</dbReference>
<dbReference type="Gene3D" id="1.10.238.10">
    <property type="entry name" value="EF-hand"/>
    <property type="match status" value="1"/>
</dbReference>
<proteinExistence type="predicted"/>
<organism evidence="11">
    <name type="scientific">Pelagomonas calceolata</name>
    <dbReference type="NCBI Taxonomy" id="35677"/>
    <lineage>
        <taxon>Eukaryota</taxon>
        <taxon>Sar</taxon>
        <taxon>Stramenopiles</taxon>
        <taxon>Ochrophyta</taxon>
        <taxon>Pelagophyceae</taxon>
        <taxon>Pelagomonadales</taxon>
        <taxon>Pelagomonadaceae</taxon>
        <taxon>Pelagomonas</taxon>
    </lineage>
</organism>
<dbReference type="InterPro" id="IPR013099">
    <property type="entry name" value="K_chnl_dom"/>
</dbReference>
<evidence type="ECO:0000256" key="4">
    <source>
        <dbReference type="ARBA" id="ARBA00022837"/>
    </source>
</evidence>
<keyword evidence="2" id="KW-0813">Transport</keyword>
<dbReference type="Proteomes" id="UP000789595">
    <property type="component" value="Unassembled WGS sequence"/>
</dbReference>
<evidence type="ECO:0000256" key="6">
    <source>
        <dbReference type="ARBA" id="ARBA00023065"/>
    </source>
</evidence>
<feature type="transmembrane region" description="Helical" evidence="9">
    <location>
        <begin position="209"/>
        <end position="234"/>
    </location>
</feature>
<dbReference type="InterPro" id="IPR003280">
    <property type="entry name" value="2pore_dom_K_chnl"/>
</dbReference>
<dbReference type="Pfam" id="PF07885">
    <property type="entry name" value="Ion_trans_2"/>
    <property type="match status" value="2"/>
</dbReference>
<accession>A0A7S4EDI0</accession>
<evidence type="ECO:0000313" key="12">
    <source>
        <dbReference type="EMBL" id="CAH0378128.1"/>
    </source>
</evidence>
<dbReference type="SUPFAM" id="SSF81324">
    <property type="entry name" value="Voltage-gated potassium channels"/>
    <property type="match status" value="2"/>
</dbReference>
<sequence length="509" mass="57641">MAPAGNLIAARSGRGLFRTGSSARGLPTSPLARSGSLPHLSWAFKKGQSKVHPDDEAKDGDDDVGLLRMHLGSSLNVRLEKWHERTERHKRKTVEGWILRQQGLLTMLFTFFVFTPAWAIVFNKIEGWAAWDAYIYVFTVITTIGYGNFSPAKPAGMYATIFMGLTGIPLMCYALAWIGTASQRCSHLILKKIRKSLGFKAKPSKMQEIYFSVFLFMAHFAHCVIVFCVMEAWTITTSCYYTFVTLSTIGLGDEIALYYKPGGRPAKWRCLTGDAVAPYADADFYWQRSGVRPELRRRRLEKFGWYHFWYVLAVFCGLAVVSQLFTLIVQWIHCIDDSFDREFSHMAGKVRQLAKHGRAASKNIAKHVPHMRCRHRDRSRDDHRHEKMMEKSKMVEPASDLLVLLRIRRQLLAAAYVAGGDDWYHVLKKIDANGDGKITRDELATWIRSVLPAAQAADKYITALFDLADHDQSGDLSVEELAWLLDSVQDHHHHDHHAPHAAAPAPNSP</sequence>
<keyword evidence="4" id="KW-0106">Calcium</keyword>
<keyword evidence="7 9" id="KW-0472">Membrane</keyword>
<reference evidence="12" key="2">
    <citation type="submission" date="2021-11" db="EMBL/GenBank/DDBJ databases">
        <authorList>
            <consortium name="Genoscope - CEA"/>
            <person name="William W."/>
        </authorList>
    </citation>
    <scope>NUCLEOTIDE SEQUENCE</scope>
</reference>
<reference evidence="11" key="1">
    <citation type="submission" date="2021-01" db="EMBL/GenBank/DDBJ databases">
        <authorList>
            <person name="Corre E."/>
            <person name="Pelletier E."/>
            <person name="Niang G."/>
            <person name="Scheremetjew M."/>
            <person name="Finn R."/>
            <person name="Kale V."/>
            <person name="Holt S."/>
            <person name="Cochrane G."/>
            <person name="Meng A."/>
            <person name="Brown T."/>
            <person name="Cohen L."/>
        </authorList>
    </citation>
    <scope>NUCLEOTIDE SEQUENCE</scope>
    <source>
        <strain evidence="11">CCMP1756</strain>
    </source>
</reference>
<feature type="transmembrane region" description="Helical" evidence="9">
    <location>
        <begin position="103"/>
        <end position="121"/>
    </location>
</feature>
<evidence type="ECO:0000313" key="13">
    <source>
        <dbReference type="Proteomes" id="UP000789595"/>
    </source>
</evidence>
<dbReference type="PROSITE" id="PS00018">
    <property type="entry name" value="EF_HAND_1"/>
    <property type="match status" value="2"/>
</dbReference>
<keyword evidence="3 9" id="KW-0812">Transmembrane</keyword>
<dbReference type="PANTHER" id="PTHR11003">
    <property type="entry name" value="POTASSIUM CHANNEL, SUBFAMILY K"/>
    <property type="match status" value="1"/>
</dbReference>
<feature type="transmembrane region" description="Helical" evidence="9">
    <location>
        <begin position="133"/>
        <end position="149"/>
    </location>
</feature>
<comment type="subcellular location">
    <subcellularLocation>
        <location evidence="1">Membrane</location>
        <topology evidence="1">Multi-pass membrane protein</topology>
    </subcellularLocation>
</comment>
<dbReference type="SMART" id="SM00054">
    <property type="entry name" value="EFh"/>
    <property type="match status" value="2"/>
</dbReference>
<evidence type="ECO:0000256" key="1">
    <source>
        <dbReference type="ARBA" id="ARBA00004141"/>
    </source>
</evidence>
<keyword evidence="6" id="KW-0406">Ion transport</keyword>
<name>A0A7S4EDI0_9STRA</name>
<dbReference type="GO" id="GO:0005509">
    <property type="term" value="F:calcium ion binding"/>
    <property type="evidence" value="ECO:0007669"/>
    <property type="project" value="InterPro"/>
</dbReference>
<dbReference type="SUPFAM" id="SSF47473">
    <property type="entry name" value="EF-hand"/>
    <property type="match status" value="1"/>
</dbReference>
<dbReference type="EMBL" id="CAKKNE010000005">
    <property type="protein sequence ID" value="CAH0378128.1"/>
    <property type="molecule type" value="Genomic_DNA"/>
</dbReference>
<dbReference type="InterPro" id="IPR018247">
    <property type="entry name" value="EF_Hand_1_Ca_BS"/>
</dbReference>
<dbReference type="GO" id="GO:0005737">
    <property type="term" value="C:cytoplasm"/>
    <property type="evidence" value="ECO:0007669"/>
    <property type="project" value="UniProtKB-ARBA"/>
</dbReference>
<evidence type="ECO:0000256" key="2">
    <source>
        <dbReference type="ARBA" id="ARBA00022448"/>
    </source>
</evidence>
<feature type="domain" description="EF-hand" evidence="10">
    <location>
        <begin position="456"/>
        <end position="491"/>
    </location>
</feature>
<evidence type="ECO:0000256" key="8">
    <source>
        <dbReference type="ARBA" id="ARBA00023303"/>
    </source>
</evidence>
<feature type="transmembrane region" description="Helical" evidence="9">
    <location>
        <begin position="306"/>
        <end position="332"/>
    </location>
</feature>
<evidence type="ECO:0000256" key="5">
    <source>
        <dbReference type="ARBA" id="ARBA00022989"/>
    </source>
</evidence>
<dbReference type="CDD" id="cd00051">
    <property type="entry name" value="EFh"/>
    <property type="match status" value="1"/>
</dbReference>
<feature type="transmembrane region" description="Helical" evidence="9">
    <location>
        <begin position="155"/>
        <end position="178"/>
    </location>
</feature>
<protein>
    <recommendedName>
        <fullName evidence="10">EF-hand domain-containing protein</fullName>
    </recommendedName>
</protein>
<evidence type="ECO:0000256" key="3">
    <source>
        <dbReference type="ARBA" id="ARBA00022692"/>
    </source>
</evidence>
<dbReference type="PANTHER" id="PTHR11003:SF291">
    <property type="entry name" value="IP11374P"/>
    <property type="match status" value="1"/>
</dbReference>
<keyword evidence="8" id="KW-0407">Ion channel</keyword>
<dbReference type="GO" id="GO:0022841">
    <property type="term" value="F:potassium ion leak channel activity"/>
    <property type="evidence" value="ECO:0007669"/>
    <property type="project" value="TreeGrafter"/>
</dbReference>
<dbReference type="PRINTS" id="PR01333">
    <property type="entry name" value="2POREKCHANEL"/>
</dbReference>
<dbReference type="GO" id="GO:0015271">
    <property type="term" value="F:outward rectifier potassium channel activity"/>
    <property type="evidence" value="ECO:0007669"/>
    <property type="project" value="TreeGrafter"/>
</dbReference>